<dbReference type="PANTHER" id="PTHR43102">
    <property type="entry name" value="SLR1143 PROTEIN"/>
    <property type="match status" value="1"/>
</dbReference>
<name>A0A0N0XCX0_PSESX</name>
<dbReference type="InterPro" id="IPR003018">
    <property type="entry name" value="GAF"/>
</dbReference>
<comment type="caution">
    <text evidence="2">The sequence shown here is derived from an EMBL/GenBank/DDBJ whole genome shotgun (WGS) entry which is preliminary data.</text>
</comment>
<dbReference type="SUPFAM" id="SSF55781">
    <property type="entry name" value="GAF domain-like"/>
    <property type="match status" value="1"/>
</dbReference>
<sequence length="184" mass="20107">MGVLHTLSILENGMSSELTASRVALTAEERSAIAEIEATTNVLRLVTRLTGMRFAGISKFTETDWIVCSVYDPTGLGIEDDDVFELETTLCSELCTKPEALFIPQISQNAWYANRPVVKQFAIESYAGVPIFLPDGQLYGALCALDSHATLFDDPDLAETLTLFARLIGCIFFANIAEPGPHSR</sequence>
<dbReference type="Pfam" id="PF01590">
    <property type="entry name" value="GAF"/>
    <property type="match status" value="1"/>
</dbReference>
<accession>A0A0N0XCX0</accession>
<reference evidence="2 3" key="1">
    <citation type="submission" date="2015-07" db="EMBL/GenBank/DDBJ databases">
        <authorList>
            <person name="Noorani M."/>
        </authorList>
    </citation>
    <scope>NUCLEOTIDE SEQUENCE [LARGE SCALE GENOMIC DNA]</scope>
    <source>
        <strain evidence="2 3">0788_9</strain>
    </source>
</reference>
<evidence type="ECO:0000313" key="2">
    <source>
        <dbReference type="EMBL" id="KPC36388.1"/>
    </source>
</evidence>
<dbReference type="Gene3D" id="3.30.450.40">
    <property type="match status" value="1"/>
</dbReference>
<evidence type="ECO:0000259" key="1">
    <source>
        <dbReference type="Pfam" id="PF01590"/>
    </source>
</evidence>
<dbReference type="AlphaFoldDB" id="A0A0N0XCX0"/>
<feature type="domain" description="GAF" evidence="1">
    <location>
        <begin position="39"/>
        <end position="169"/>
    </location>
</feature>
<proteinExistence type="predicted"/>
<evidence type="ECO:0000313" key="3">
    <source>
        <dbReference type="Proteomes" id="UP000037891"/>
    </source>
</evidence>
<organism evidence="2 3">
    <name type="scientific">Pseudomonas syringae pv. cilantro</name>
    <dbReference type="NCBI Taxonomy" id="81035"/>
    <lineage>
        <taxon>Bacteria</taxon>
        <taxon>Pseudomonadati</taxon>
        <taxon>Pseudomonadota</taxon>
        <taxon>Gammaproteobacteria</taxon>
        <taxon>Pseudomonadales</taxon>
        <taxon>Pseudomonadaceae</taxon>
        <taxon>Pseudomonas</taxon>
        <taxon>Pseudomonas syringae</taxon>
    </lineage>
</organism>
<dbReference type="InterPro" id="IPR029016">
    <property type="entry name" value="GAF-like_dom_sf"/>
</dbReference>
<dbReference type="Proteomes" id="UP000037891">
    <property type="component" value="Unassembled WGS sequence"/>
</dbReference>
<reference evidence="2 3" key="2">
    <citation type="submission" date="2015-10" db="EMBL/GenBank/DDBJ databases">
        <title>Comparative genomics and high-throughput reverse genetic screens identify a new phytobacterial MAMP and an Arabidopsis receptor required for immune elicitation.</title>
        <authorList>
            <person name="Mott G.A."/>
            <person name="Thakur S."/>
            <person name="Wang P.W."/>
            <person name="Desveaux D."/>
            <person name="Guttman D.S."/>
        </authorList>
    </citation>
    <scope>NUCLEOTIDE SEQUENCE [LARGE SCALE GENOMIC DNA]</scope>
    <source>
        <strain evidence="2 3">0788_9</strain>
    </source>
</reference>
<dbReference type="PATRIC" id="fig|81035.3.peg.1135"/>
<dbReference type="EMBL" id="LGLN01000008">
    <property type="protein sequence ID" value="KPC36388.1"/>
    <property type="molecule type" value="Genomic_DNA"/>
</dbReference>
<protein>
    <submittedName>
        <fullName evidence="2">Diguanylate cyclase</fullName>
    </submittedName>
</protein>
<gene>
    <name evidence="2" type="ORF">ABJ99_1061</name>
</gene>
<dbReference type="PANTHER" id="PTHR43102:SF2">
    <property type="entry name" value="GAF DOMAIN-CONTAINING PROTEIN"/>
    <property type="match status" value="1"/>
</dbReference>